<comment type="caution">
    <text evidence="1">The sequence shown here is derived from an EMBL/GenBank/DDBJ whole genome shotgun (WGS) entry which is preliminary data.</text>
</comment>
<sequence length="176" mass="20412">MLKPVFTILFFLLAAPLILALFIANSYHVERSVVIEQPVEVVFNYIKYLKNQDKYSRWANIDPNMKKDYRGIDAQVGFVSAWHSEHPDVGTGEQEIVGITPMQRIDYELRFLAPFEATEPAYMLTKRIGETTEVKWGFQGHMNYPMNLTFLFIDFEKQIGDDLQAGLDQLKMILEQ</sequence>
<dbReference type="EMBL" id="AQGV01000012">
    <property type="protein sequence ID" value="MBE0367232.1"/>
    <property type="molecule type" value="Genomic_DNA"/>
</dbReference>
<dbReference type="Proteomes" id="UP000615755">
    <property type="component" value="Unassembled WGS sequence"/>
</dbReference>
<evidence type="ECO:0000313" key="1">
    <source>
        <dbReference type="EMBL" id="MBE0367232.1"/>
    </source>
</evidence>
<evidence type="ECO:0008006" key="3">
    <source>
        <dbReference type="Google" id="ProtNLM"/>
    </source>
</evidence>
<dbReference type="SUPFAM" id="SSF55961">
    <property type="entry name" value="Bet v1-like"/>
    <property type="match status" value="1"/>
</dbReference>
<proteinExistence type="predicted"/>
<keyword evidence="2" id="KW-1185">Reference proteome</keyword>
<dbReference type="Gene3D" id="3.30.530.20">
    <property type="match status" value="1"/>
</dbReference>
<protein>
    <recommendedName>
        <fullName evidence="3">Polyketide cyclase</fullName>
    </recommendedName>
</protein>
<gene>
    <name evidence="1" type="ORF">PAUR_a0558</name>
</gene>
<dbReference type="InterPro" id="IPR023393">
    <property type="entry name" value="START-like_dom_sf"/>
</dbReference>
<reference evidence="1 2" key="1">
    <citation type="submission" date="2015-03" db="EMBL/GenBank/DDBJ databases">
        <title>Genome sequence of Pseudoalteromonas aurantia.</title>
        <authorList>
            <person name="Xie B.-B."/>
            <person name="Rong J.-C."/>
            <person name="Qin Q.-L."/>
            <person name="Zhang Y.-Z."/>
        </authorList>
    </citation>
    <scope>NUCLEOTIDE SEQUENCE [LARGE SCALE GENOMIC DNA]</scope>
    <source>
        <strain evidence="1 2">208</strain>
    </source>
</reference>
<evidence type="ECO:0000313" key="2">
    <source>
        <dbReference type="Proteomes" id="UP000615755"/>
    </source>
</evidence>
<organism evidence="1 2">
    <name type="scientific">Pseudoalteromonas aurantia 208</name>
    <dbReference type="NCBI Taxonomy" id="1314867"/>
    <lineage>
        <taxon>Bacteria</taxon>
        <taxon>Pseudomonadati</taxon>
        <taxon>Pseudomonadota</taxon>
        <taxon>Gammaproteobacteria</taxon>
        <taxon>Alteromonadales</taxon>
        <taxon>Pseudoalteromonadaceae</taxon>
        <taxon>Pseudoalteromonas</taxon>
    </lineage>
</organism>
<name>A0ABR9E8Z6_9GAMM</name>
<accession>A0ABR9E8Z6</accession>
<dbReference type="CDD" id="cd07818">
    <property type="entry name" value="SRPBCC_1"/>
    <property type="match status" value="1"/>
</dbReference>